<evidence type="ECO:0000313" key="3">
    <source>
        <dbReference type="Proteomes" id="UP000256661"/>
    </source>
</evidence>
<sequence>MPDPGYFAAQEAQRRFNDQVADHQRARRRAGKSNGYGFSTLLLVAGGAYVYYRQPELWNTIESHVRVFLDRLEN</sequence>
<evidence type="ECO:0000313" key="2">
    <source>
        <dbReference type="EMBL" id="REF00843.1"/>
    </source>
</evidence>
<reference evidence="2 3" key="1">
    <citation type="submission" date="2018-08" db="EMBL/GenBank/DDBJ databases">
        <title>Sequencing the genomes of 1000 actinobacteria strains.</title>
        <authorList>
            <person name="Klenk H.-P."/>
        </authorList>
    </citation>
    <scope>NUCLEOTIDE SEQUENCE [LARGE SCALE GENOMIC DNA]</scope>
    <source>
        <strain evidence="2 3">DSM 43927</strain>
    </source>
</reference>
<gene>
    <name evidence="2" type="ORF">DFJ69_6437</name>
</gene>
<name>A0A3D9SXZ5_9ACTN</name>
<evidence type="ECO:0000256" key="1">
    <source>
        <dbReference type="SAM" id="Phobius"/>
    </source>
</evidence>
<dbReference type="EMBL" id="QTTT01000001">
    <property type="protein sequence ID" value="REF00843.1"/>
    <property type="molecule type" value="Genomic_DNA"/>
</dbReference>
<comment type="caution">
    <text evidence="2">The sequence shown here is derived from an EMBL/GenBank/DDBJ whole genome shotgun (WGS) entry which is preliminary data.</text>
</comment>
<dbReference type="AlphaFoldDB" id="A0A3D9SXZ5"/>
<keyword evidence="1" id="KW-0472">Membrane</keyword>
<feature type="transmembrane region" description="Helical" evidence="1">
    <location>
        <begin position="35"/>
        <end position="52"/>
    </location>
</feature>
<organism evidence="2 3">
    <name type="scientific">Thermomonospora umbrina</name>
    <dbReference type="NCBI Taxonomy" id="111806"/>
    <lineage>
        <taxon>Bacteria</taxon>
        <taxon>Bacillati</taxon>
        <taxon>Actinomycetota</taxon>
        <taxon>Actinomycetes</taxon>
        <taxon>Streptosporangiales</taxon>
        <taxon>Thermomonosporaceae</taxon>
        <taxon>Thermomonospora</taxon>
    </lineage>
</organism>
<protein>
    <submittedName>
        <fullName evidence="2">Uncharacterized protein</fullName>
    </submittedName>
</protein>
<dbReference type="RefSeq" id="WP_116025952.1">
    <property type="nucleotide sequence ID" value="NZ_QTTT01000001.1"/>
</dbReference>
<keyword evidence="3" id="KW-1185">Reference proteome</keyword>
<proteinExistence type="predicted"/>
<keyword evidence="1" id="KW-1133">Transmembrane helix</keyword>
<dbReference type="Proteomes" id="UP000256661">
    <property type="component" value="Unassembled WGS sequence"/>
</dbReference>
<keyword evidence="1" id="KW-0812">Transmembrane</keyword>
<accession>A0A3D9SXZ5</accession>